<feature type="binding site" evidence="8">
    <location>
        <position position="404"/>
    </location>
    <ligand>
        <name>Na(+)</name>
        <dbReference type="ChEBI" id="CHEBI:29101"/>
        <label>1</label>
    </ligand>
</feature>
<keyword evidence="10" id="KW-0769">Symport</keyword>
<comment type="similarity">
    <text evidence="2 10">Belongs to the sodium:neurotransmitter symporter (SNF) (TC 2.A.22) family.</text>
</comment>
<dbReference type="PROSITE" id="PS50267">
    <property type="entry name" value="NA_NEUROTRAN_SYMP_3"/>
    <property type="match status" value="1"/>
</dbReference>
<feature type="transmembrane region" description="Helical" evidence="11">
    <location>
        <begin position="293"/>
        <end position="318"/>
    </location>
</feature>
<dbReference type="AlphaFoldDB" id="V4A061"/>
<proteinExistence type="inferred from homology"/>
<dbReference type="InterPro" id="IPR000175">
    <property type="entry name" value="Na/ntran_symport"/>
</dbReference>
<dbReference type="GO" id="GO:0005886">
    <property type="term" value="C:plasma membrane"/>
    <property type="evidence" value="ECO:0007669"/>
    <property type="project" value="TreeGrafter"/>
</dbReference>
<dbReference type="InterPro" id="IPR037272">
    <property type="entry name" value="SNS_sf"/>
</dbReference>
<feature type="transmembrane region" description="Helical" evidence="11">
    <location>
        <begin position="430"/>
        <end position="455"/>
    </location>
</feature>
<evidence type="ECO:0000256" key="2">
    <source>
        <dbReference type="ARBA" id="ARBA00006459"/>
    </source>
</evidence>
<dbReference type="GO" id="GO:0089718">
    <property type="term" value="P:amino acid import across plasma membrane"/>
    <property type="evidence" value="ECO:0007669"/>
    <property type="project" value="TreeGrafter"/>
</dbReference>
<evidence type="ECO:0000256" key="1">
    <source>
        <dbReference type="ARBA" id="ARBA00004141"/>
    </source>
</evidence>
<comment type="subcellular location">
    <subcellularLocation>
        <location evidence="1">Membrane</location>
        <topology evidence="1">Multi-pass membrane protein</topology>
    </subcellularLocation>
</comment>
<feature type="transmembrane region" description="Helical" evidence="11">
    <location>
        <begin position="56"/>
        <end position="80"/>
    </location>
</feature>
<keyword evidence="8" id="KW-0479">Metal-binding</keyword>
<keyword evidence="9" id="KW-1015">Disulfide bond</keyword>
<reference evidence="12 13" key="1">
    <citation type="journal article" date="2013" name="Nature">
        <title>Insights into bilaterian evolution from three spiralian genomes.</title>
        <authorList>
            <person name="Simakov O."/>
            <person name="Marletaz F."/>
            <person name="Cho S.J."/>
            <person name="Edsinger-Gonzales E."/>
            <person name="Havlak P."/>
            <person name="Hellsten U."/>
            <person name="Kuo D.H."/>
            <person name="Larsson T."/>
            <person name="Lv J."/>
            <person name="Arendt D."/>
            <person name="Savage R."/>
            <person name="Osoegawa K."/>
            <person name="de Jong P."/>
            <person name="Grimwood J."/>
            <person name="Chapman J.A."/>
            <person name="Shapiro H."/>
            <person name="Aerts A."/>
            <person name="Otillar R.P."/>
            <person name="Terry A.Y."/>
            <person name="Boore J.L."/>
            <person name="Grigoriev I.V."/>
            <person name="Lindberg D.R."/>
            <person name="Seaver E.C."/>
            <person name="Weisblat D.A."/>
            <person name="Putnam N.H."/>
            <person name="Rokhsar D.S."/>
        </authorList>
    </citation>
    <scope>NUCLEOTIDE SEQUENCE [LARGE SCALE GENOMIC DNA]</scope>
</reference>
<feature type="transmembrane region" description="Helical" evidence="11">
    <location>
        <begin position="461"/>
        <end position="485"/>
    </location>
</feature>
<evidence type="ECO:0000256" key="7">
    <source>
        <dbReference type="ARBA" id="ARBA00023180"/>
    </source>
</evidence>
<keyword evidence="4 10" id="KW-0812">Transmembrane</keyword>
<feature type="transmembrane region" description="Helical" evidence="11">
    <location>
        <begin position="101"/>
        <end position="128"/>
    </location>
</feature>
<feature type="binding site" evidence="8">
    <location>
        <position position="405"/>
    </location>
    <ligand>
        <name>Na(+)</name>
        <dbReference type="ChEBI" id="CHEBI:29101"/>
        <label>1</label>
    </ligand>
</feature>
<evidence type="ECO:0000313" key="13">
    <source>
        <dbReference type="Proteomes" id="UP000030746"/>
    </source>
</evidence>
<dbReference type="Pfam" id="PF00209">
    <property type="entry name" value="SNF"/>
    <property type="match status" value="1"/>
</dbReference>
<feature type="binding site" evidence="8">
    <location>
        <position position="35"/>
    </location>
    <ligand>
        <name>Na(+)</name>
        <dbReference type="ChEBI" id="CHEBI:29101"/>
        <label>1</label>
    </ligand>
</feature>
<feature type="transmembrane region" description="Helical" evidence="11">
    <location>
        <begin position="27"/>
        <end position="44"/>
    </location>
</feature>
<keyword evidence="8" id="KW-0915">Sodium</keyword>
<feature type="transmembrane region" description="Helical" evidence="11">
    <location>
        <begin position="219"/>
        <end position="239"/>
    </location>
</feature>
<dbReference type="OrthoDB" id="6150485at2759"/>
<dbReference type="OMA" id="MAHEANI"/>
<feature type="binding site" evidence="8">
    <location>
        <position position="401"/>
    </location>
    <ligand>
        <name>Na(+)</name>
        <dbReference type="ChEBI" id="CHEBI:29101"/>
        <label>1</label>
    </ligand>
</feature>
<dbReference type="RefSeq" id="XP_009061024.1">
    <property type="nucleotide sequence ID" value="XM_009062776.1"/>
</dbReference>
<feature type="transmembrane region" description="Helical" evidence="11">
    <location>
        <begin position="248"/>
        <end position="273"/>
    </location>
</feature>
<dbReference type="PRINTS" id="PR00176">
    <property type="entry name" value="NANEUSMPORT"/>
</dbReference>
<evidence type="ECO:0000256" key="4">
    <source>
        <dbReference type="ARBA" id="ARBA00022692"/>
    </source>
</evidence>
<evidence type="ECO:0000313" key="12">
    <source>
        <dbReference type="EMBL" id="ESO88310.1"/>
    </source>
</evidence>
<feature type="transmembrane region" description="Helical" evidence="11">
    <location>
        <begin position="540"/>
        <end position="561"/>
    </location>
</feature>
<keyword evidence="13" id="KW-1185">Reference proteome</keyword>
<feature type="transmembrane region" description="Helical" evidence="11">
    <location>
        <begin position="506"/>
        <end position="528"/>
    </location>
</feature>
<evidence type="ECO:0000256" key="9">
    <source>
        <dbReference type="PIRSR" id="PIRSR600175-2"/>
    </source>
</evidence>
<evidence type="ECO:0000256" key="8">
    <source>
        <dbReference type="PIRSR" id="PIRSR600175-1"/>
    </source>
</evidence>
<gene>
    <name evidence="12" type="ORF">LOTGIDRAFT_219403</name>
</gene>
<keyword evidence="3 10" id="KW-0813">Transport</keyword>
<protein>
    <recommendedName>
        <fullName evidence="10">Transporter</fullName>
    </recommendedName>
</protein>
<dbReference type="PANTHER" id="PTHR11616:SF321">
    <property type="entry name" value="SODIUM-DEPENDENT NUTRIENT AMINO ACID TRANSPORTER 1-RELATED"/>
    <property type="match status" value="1"/>
</dbReference>
<feature type="transmembrane region" description="Helical" evidence="11">
    <location>
        <begin position="392"/>
        <end position="418"/>
    </location>
</feature>
<dbReference type="EMBL" id="KB202719">
    <property type="protein sequence ID" value="ESO88310.1"/>
    <property type="molecule type" value="Genomic_DNA"/>
</dbReference>
<dbReference type="PANTHER" id="PTHR11616">
    <property type="entry name" value="SODIUM/CHLORIDE DEPENDENT TRANSPORTER"/>
    <property type="match status" value="1"/>
</dbReference>
<feature type="disulfide bond" evidence="9">
    <location>
        <begin position="140"/>
        <end position="149"/>
    </location>
</feature>
<keyword evidence="6 11" id="KW-0472">Membrane</keyword>
<dbReference type="HOGENOM" id="CLU_006855_9_5_1"/>
<evidence type="ECO:0000256" key="11">
    <source>
        <dbReference type="SAM" id="Phobius"/>
    </source>
</evidence>
<dbReference type="GO" id="GO:0005283">
    <property type="term" value="F:amino acid:sodium symporter activity"/>
    <property type="evidence" value="ECO:0007669"/>
    <property type="project" value="TreeGrafter"/>
</dbReference>
<keyword evidence="5 11" id="KW-1133">Transmembrane helix</keyword>
<dbReference type="GO" id="GO:0046872">
    <property type="term" value="F:metal ion binding"/>
    <property type="evidence" value="ECO:0007669"/>
    <property type="project" value="UniProtKB-KW"/>
</dbReference>
<feature type="transmembrane region" description="Helical" evidence="11">
    <location>
        <begin position="330"/>
        <end position="354"/>
    </location>
</feature>
<dbReference type="Proteomes" id="UP000030746">
    <property type="component" value="Unassembled WGS sequence"/>
</dbReference>
<evidence type="ECO:0000256" key="6">
    <source>
        <dbReference type="ARBA" id="ARBA00023136"/>
    </source>
</evidence>
<evidence type="ECO:0000256" key="10">
    <source>
        <dbReference type="RuleBase" id="RU003732"/>
    </source>
</evidence>
<dbReference type="CTD" id="20246864"/>
<dbReference type="PROSITE" id="PS00610">
    <property type="entry name" value="NA_NEUROTRAN_SYMP_1"/>
    <property type="match status" value="1"/>
</dbReference>
<dbReference type="SUPFAM" id="SSF161070">
    <property type="entry name" value="SNF-like"/>
    <property type="match status" value="1"/>
</dbReference>
<evidence type="ECO:0000256" key="3">
    <source>
        <dbReference type="ARBA" id="ARBA00022448"/>
    </source>
</evidence>
<keyword evidence="7" id="KW-0325">Glycoprotein</keyword>
<dbReference type="GeneID" id="20246864"/>
<name>V4A061_LOTGI</name>
<sequence>MEKLALQEESTSTKEVKVRRSQWSRNLDFVLSFLGYTIGPSNIWRFPYLCAKNGGAVFLIPYAVFMLLFGFPLALLELSLGQYSGKSAFAVWDICPALKGIGLAMNAVTVLYGIYYIIILSWVLFYLYNSFKTPLPWTNCDNWWNTADCIETLQTVKNNITLTNTAYNFTSLQSNLSMEMQEFVNDTSIITNGSYTAPEEFWSINLLRMSTGLDDLGDIQLHLVLTLALGWIIIFCCIIKGVETVGKVVYVTAIGPFIILFIILIRAVTLPGAVKGIEYYVIPDFEKLADVQVWIQALMQIFFSMGIGWGAFITLASYNNFNSHVVRNTIVFCIVGEGTSFVAGFVVFAVLGFMSEKAGKSVAEVATAGPGLAFITYPEALSELPLPQLWSVLFFIMLFLLAIDSLFVSLEIIVTAVVDAVPNPTSKTRILVTAVICVLMFFGGLIYTTQAGIYIFQLVDWYIASISVFVITFAECIIVSWIYGVERFSDNIEAMTGRRPPLFVKILWRFITPFILVTAFIFTIAEFSPPTYGSYVYPSYSSYIGWSIAFVTTSPIPIWFIKEINQREGPLLQRIKTAFQPNDNWQPAKAQIDSIPTSTYETATFLVQNPLER</sequence>
<organism evidence="12 13">
    <name type="scientific">Lottia gigantea</name>
    <name type="common">Giant owl limpet</name>
    <dbReference type="NCBI Taxonomy" id="225164"/>
    <lineage>
        <taxon>Eukaryota</taxon>
        <taxon>Metazoa</taxon>
        <taxon>Spiralia</taxon>
        <taxon>Lophotrochozoa</taxon>
        <taxon>Mollusca</taxon>
        <taxon>Gastropoda</taxon>
        <taxon>Patellogastropoda</taxon>
        <taxon>Lottioidea</taxon>
        <taxon>Lottiidae</taxon>
        <taxon>Lottia</taxon>
    </lineage>
</organism>
<evidence type="ECO:0000256" key="5">
    <source>
        <dbReference type="ARBA" id="ARBA00022989"/>
    </source>
</evidence>
<dbReference type="KEGG" id="lgi:LOTGIDRAFT_219403"/>
<feature type="binding site" evidence="8">
    <location>
        <position position="42"/>
    </location>
    <ligand>
        <name>Na(+)</name>
        <dbReference type="ChEBI" id="CHEBI:29101"/>
        <label>1</label>
    </ligand>
</feature>
<dbReference type="GO" id="GO:0015179">
    <property type="term" value="F:L-amino acid transmembrane transporter activity"/>
    <property type="evidence" value="ECO:0007669"/>
    <property type="project" value="TreeGrafter"/>
</dbReference>
<accession>V4A061</accession>
<feature type="binding site" evidence="8">
    <location>
        <position position="304"/>
    </location>
    <ligand>
        <name>Na(+)</name>
        <dbReference type="ChEBI" id="CHEBI:29101"/>
        <label>1</label>
    </ligand>
</feature>